<gene>
    <name evidence="1" type="ORF">rsdtw13_24130</name>
</gene>
<dbReference type="EMBL" id="BROD01000001">
    <property type="protein sequence ID" value="GKX67155.1"/>
    <property type="molecule type" value="Genomic_DNA"/>
</dbReference>
<protein>
    <submittedName>
        <fullName evidence="1">Permease</fullName>
    </submittedName>
</protein>
<keyword evidence="2" id="KW-1185">Reference proteome</keyword>
<sequence length="318" mass="35387">MLRMIKGILYRMINNKVYLVVPIILTPIMIFAAIYFSNNLSIKGNIAVVGMDNVNLAIKEVKVTKLKTVPQLSELVQNKYDGVVIYKNGKFKVDTVKGNEFKENIEACINGKTPNWDREAKRGVAANIIGYITMFVLFLGMMLYRFYYEEKGGISKRILSGSISYVQYATAHVISVFLMIFVPTTGITLITKEVLNINTKVSSLEVAFILFVLCLFASAFGFLISSIIKEDENATLVGSMTILVTTLLSGSFFSVTKNGFIDKISNLFPQKYLLDFTISLENNNSANYMKMGVVLVITATILTLGIFIGSRKLKGNNC</sequence>
<dbReference type="Proteomes" id="UP001058074">
    <property type="component" value="Unassembled WGS sequence"/>
</dbReference>
<name>A0ACB5RD05_9CLOT</name>
<reference evidence="1" key="1">
    <citation type="journal article" date="2025" name="Int. J. Syst. Evol. Microbiol.">
        <title>Inconstantimicrobium mannanitabidum sp. nov., a novel member of the family Clostridiaceae isolated from anoxic soil under the treatment of reductive soil disinfestation.</title>
        <authorList>
            <person name="Ueki A."/>
            <person name="Tonouchi A."/>
            <person name="Honma S."/>
            <person name="Kaku N."/>
            <person name="Ueki K."/>
        </authorList>
    </citation>
    <scope>NUCLEOTIDE SEQUENCE</scope>
    <source>
        <strain evidence="1">TW13</strain>
    </source>
</reference>
<proteinExistence type="predicted"/>
<accession>A0ACB5RD05</accession>
<evidence type="ECO:0000313" key="2">
    <source>
        <dbReference type="Proteomes" id="UP001058074"/>
    </source>
</evidence>
<evidence type="ECO:0000313" key="1">
    <source>
        <dbReference type="EMBL" id="GKX67155.1"/>
    </source>
</evidence>
<organism evidence="1 2">
    <name type="scientific">Inconstantimicrobium mannanitabidum</name>
    <dbReference type="NCBI Taxonomy" id="1604901"/>
    <lineage>
        <taxon>Bacteria</taxon>
        <taxon>Bacillati</taxon>
        <taxon>Bacillota</taxon>
        <taxon>Clostridia</taxon>
        <taxon>Eubacteriales</taxon>
        <taxon>Clostridiaceae</taxon>
        <taxon>Inconstantimicrobium</taxon>
    </lineage>
</organism>
<comment type="caution">
    <text evidence="1">The sequence shown here is derived from an EMBL/GenBank/DDBJ whole genome shotgun (WGS) entry which is preliminary data.</text>
</comment>